<dbReference type="Gene3D" id="3.90.580.10">
    <property type="entry name" value="Zinc finger, CHC2-type domain"/>
    <property type="match status" value="1"/>
</dbReference>
<organism evidence="2 3">
    <name type="scientific">Parasediminibacterium paludis</name>
    <dbReference type="NCBI Taxonomy" id="908966"/>
    <lineage>
        <taxon>Bacteria</taxon>
        <taxon>Pseudomonadati</taxon>
        <taxon>Bacteroidota</taxon>
        <taxon>Chitinophagia</taxon>
        <taxon>Chitinophagales</taxon>
        <taxon>Chitinophagaceae</taxon>
        <taxon>Parasediminibacterium</taxon>
    </lineage>
</organism>
<gene>
    <name evidence="2" type="ORF">ACFOW1_15835</name>
</gene>
<dbReference type="InterPro" id="IPR002694">
    <property type="entry name" value="Znf_CHC2"/>
</dbReference>
<name>A0ABV8PZH2_9BACT</name>
<evidence type="ECO:0000259" key="1">
    <source>
        <dbReference type="Pfam" id="PF01807"/>
    </source>
</evidence>
<dbReference type="EMBL" id="JBHSDC010000029">
    <property type="protein sequence ID" value="MFC4233372.1"/>
    <property type="molecule type" value="Genomic_DNA"/>
</dbReference>
<keyword evidence="3" id="KW-1185">Reference proteome</keyword>
<evidence type="ECO:0000313" key="2">
    <source>
        <dbReference type="EMBL" id="MFC4233372.1"/>
    </source>
</evidence>
<dbReference type="SUPFAM" id="SSF57783">
    <property type="entry name" value="Zinc beta-ribbon"/>
    <property type="match status" value="1"/>
</dbReference>
<proteinExistence type="predicted"/>
<dbReference type="Pfam" id="PF13155">
    <property type="entry name" value="Toprim_2"/>
    <property type="match status" value="1"/>
</dbReference>
<dbReference type="Gene3D" id="3.40.1360.10">
    <property type="match status" value="1"/>
</dbReference>
<dbReference type="Pfam" id="PF01807">
    <property type="entry name" value="Zn_ribbon_DnaG"/>
    <property type="match status" value="1"/>
</dbReference>
<sequence>MDLGKKSYSIEQVKEMDLVGYLSKLGFSPAKIRNVDYWYLSPLRDERTPSFKVNTRLNRWYDHGLGKGGNFIDFGILYHNCTVGEFLQKIDAYFSFHKPVLQHTKQVIAEPKITILQDCIISSFALIKYLEQRKIPVAIAWQYCREVRYGLNDKIYYGIGFKNDAGGYEIRNQYFKTSSSPKGITTFNNGAKNVSVFEGFTDFLSFLVMHQNQSKKDTDFLILNSVSFFEKARTFLEAHEVIKLYLDRDATGQNYSRYALSLSEKYKDESNLYKGHKDLNEWLVNIGNNSKKQLKQKL</sequence>
<dbReference type="RefSeq" id="WP_379015621.1">
    <property type="nucleotide sequence ID" value="NZ_JBHSDC010000029.1"/>
</dbReference>
<feature type="domain" description="Zinc finger CHC2-type" evidence="1">
    <location>
        <begin position="33"/>
        <end position="89"/>
    </location>
</feature>
<dbReference type="Proteomes" id="UP001595906">
    <property type="component" value="Unassembled WGS sequence"/>
</dbReference>
<dbReference type="InterPro" id="IPR036977">
    <property type="entry name" value="DNA_primase_Znf_CHC2"/>
</dbReference>
<protein>
    <submittedName>
        <fullName evidence="2">Toprim domain-containing protein</fullName>
    </submittedName>
</protein>
<comment type="caution">
    <text evidence="2">The sequence shown here is derived from an EMBL/GenBank/DDBJ whole genome shotgun (WGS) entry which is preliminary data.</text>
</comment>
<evidence type="ECO:0000313" key="3">
    <source>
        <dbReference type="Proteomes" id="UP001595906"/>
    </source>
</evidence>
<accession>A0ABV8PZH2</accession>
<reference evidence="3" key="1">
    <citation type="journal article" date="2019" name="Int. J. Syst. Evol. Microbiol.">
        <title>The Global Catalogue of Microorganisms (GCM) 10K type strain sequencing project: providing services to taxonomists for standard genome sequencing and annotation.</title>
        <authorList>
            <consortium name="The Broad Institute Genomics Platform"/>
            <consortium name="The Broad Institute Genome Sequencing Center for Infectious Disease"/>
            <person name="Wu L."/>
            <person name="Ma J."/>
        </authorList>
    </citation>
    <scope>NUCLEOTIDE SEQUENCE [LARGE SCALE GENOMIC DNA]</scope>
    <source>
        <strain evidence="3">CECT 8010</strain>
    </source>
</reference>